<dbReference type="Proteomes" id="UP000502415">
    <property type="component" value="Chromosome"/>
</dbReference>
<gene>
    <name evidence="2" type="ORF">HH212_14865</name>
</gene>
<dbReference type="AlphaFoldDB" id="A0A7Z2VXA3"/>
<sequence length="78" mass="8177">MKSITLAALAGATLLCGCAANNPAQDGQQAMADRGTTSVASYIPRKGGRPDNVTVADKQQLENQRVMENGVNNSGKDW</sequence>
<evidence type="ECO:0000256" key="1">
    <source>
        <dbReference type="SAM" id="SignalP"/>
    </source>
</evidence>
<evidence type="ECO:0000313" key="3">
    <source>
        <dbReference type="Proteomes" id="UP000502415"/>
    </source>
</evidence>
<proteinExistence type="predicted"/>
<feature type="chain" id="PRO_5031151937" description="Lipoprotein" evidence="1">
    <location>
        <begin position="25"/>
        <end position="78"/>
    </location>
</feature>
<keyword evidence="1" id="KW-0732">Signal</keyword>
<evidence type="ECO:0000313" key="2">
    <source>
        <dbReference type="EMBL" id="QJE01156.1"/>
    </source>
</evidence>
<dbReference type="RefSeq" id="WP_170203184.1">
    <property type="nucleotide sequence ID" value="NZ_CP051685.1"/>
</dbReference>
<name>A0A7Z2VXA3_9BURK</name>
<evidence type="ECO:0008006" key="4">
    <source>
        <dbReference type="Google" id="ProtNLM"/>
    </source>
</evidence>
<reference evidence="2 3" key="1">
    <citation type="submission" date="2020-04" db="EMBL/GenBank/DDBJ databases">
        <title>Genome sequencing of novel species.</title>
        <authorList>
            <person name="Heo J."/>
            <person name="Kim S.-J."/>
            <person name="Kim J.-S."/>
            <person name="Hong S.-B."/>
            <person name="Kwon S.-W."/>
        </authorList>
    </citation>
    <scope>NUCLEOTIDE SEQUENCE [LARGE SCALE GENOMIC DNA]</scope>
    <source>
        <strain evidence="2 3">GN2-R2</strain>
    </source>
</reference>
<dbReference type="KEGG" id="mfy:HH212_14865"/>
<organism evidence="2 3">
    <name type="scientific">Massilia forsythiae</name>
    <dbReference type="NCBI Taxonomy" id="2728020"/>
    <lineage>
        <taxon>Bacteria</taxon>
        <taxon>Pseudomonadati</taxon>
        <taxon>Pseudomonadota</taxon>
        <taxon>Betaproteobacteria</taxon>
        <taxon>Burkholderiales</taxon>
        <taxon>Oxalobacteraceae</taxon>
        <taxon>Telluria group</taxon>
        <taxon>Massilia</taxon>
    </lineage>
</organism>
<dbReference type="EMBL" id="CP051685">
    <property type="protein sequence ID" value="QJE01156.1"/>
    <property type="molecule type" value="Genomic_DNA"/>
</dbReference>
<accession>A0A7Z2VXA3</accession>
<keyword evidence="3" id="KW-1185">Reference proteome</keyword>
<dbReference type="PROSITE" id="PS51257">
    <property type="entry name" value="PROKAR_LIPOPROTEIN"/>
    <property type="match status" value="1"/>
</dbReference>
<feature type="signal peptide" evidence="1">
    <location>
        <begin position="1"/>
        <end position="24"/>
    </location>
</feature>
<protein>
    <recommendedName>
        <fullName evidence="4">Lipoprotein</fullName>
    </recommendedName>
</protein>